<accession>A0A0N4T3P5</accession>
<dbReference type="WBParaSite" id="BPAG_0000282501-mRNA-1">
    <property type="protein sequence ID" value="BPAG_0000282501-mRNA-1"/>
    <property type="gene ID" value="BPAG_0000282501"/>
</dbReference>
<evidence type="ECO:0000256" key="1">
    <source>
        <dbReference type="SAM" id="SignalP"/>
    </source>
</evidence>
<proteinExistence type="predicted"/>
<reference evidence="2 3" key="2">
    <citation type="submission" date="2018-11" db="EMBL/GenBank/DDBJ databases">
        <authorList>
            <consortium name="Pathogen Informatics"/>
        </authorList>
    </citation>
    <scope>NUCLEOTIDE SEQUENCE [LARGE SCALE GENOMIC DNA]</scope>
</reference>
<gene>
    <name evidence="2" type="ORF">BPAG_LOCUS2795</name>
</gene>
<evidence type="ECO:0000313" key="2">
    <source>
        <dbReference type="EMBL" id="VDN83981.1"/>
    </source>
</evidence>
<protein>
    <submittedName>
        <fullName evidence="2 4">Uncharacterized protein</fullName>
    </submittedName>
</protein>
<keyword evidence="1" id="KW-0732">Signal</keyword>
<feature type="signal peptide" evidence="1">
    <location>
        <begin position="1"/>
        <end position="17"/>
    </location>
</feature>
<dbReference type="AlphaFoldDB" id="A0A0N4T3P5"/>
<organism evidence="4">
    <name type="scientific">Brugia pahangi</name>
    <name type="common">Filarial nematode worm</name>
    <dbReference type="NCBI Taxonomy" id="6280"/>
    <lineage>
        <taxon>Eukaryota</taxon>
        <taxon>Metazoa</taxon>
        <taxon>Ecdysozoa</taxon>
        <taxon>Nematoda</taxon>
        <taxon>Chromadorea</taxon>
        <taxon>Rhabditida</taxon>
        <taxon>Spirurina</taxon>
        <taxon>Spiruromorpha</taxon>
        <taxon>Filarioidea</taxon>
        <taxon>Onchocercidae</taxon>
        <taxon>Brugia</taxon>
    </lineage>
</organism>
<evidence type="ECO:0000313" key="3">
    <source>
        <dbReference type="Proteomes" id="UP000278627"/>
    </source>
</evidence>
<reference evidence="4" key="1">
    <citation type="submission" date="2017-02" db="UniProtKB">
        <authorList>
            <consortium name="WormBaseParasite"/>
        </authorList>
    </citation>
    <scope>IDENTIFICATION</scope>
</reference>
<dbReference type="STRING" id="6280.A0A0N4T3P5"/>
<dbReference type="EMBL" id="UZAD01000520">
    <property type="protein sequence ID" value="VDN83981.1"/>
    <property type="molecule type" value="Genomic_DNA"/>
</dbReference>
<sequence length="425" mass="47096">MYSVVTIIILLTGQTNGQYGEIASLIGDSLTPGLFGSAASGLAGAASVYQIAQGALQLTGTGVGILNQAAEGKWFNKVVEEARNFGINFPAPAPSDYDHEETAKPESLIPINANNMTTERIVSTETPLITLFPEEKETNNLNGKEDRNTMNIISVNENGEEINRSENRENTEASNQQQANLELFSLMLLQQISLQLQQINNETSKTFIIAPPITFQHTETGDVIDNEDNDLLPFSTSRSRAVLTDLFIFTKAAMIKYQPSRQPTINSILATIYRPRKYPLRIAHQTRLPFVTSATHTAANIEKPKQLEVKMNERAIQQLHLTTKASCPKTTVFATNCFESIWTIGSFLNCPTGIFQTPTLPPPLYSQPMNVIKSYPPHMSALEGHNTNNGLWTHQNPKYILGESNSYFNSNADPFILPFYNRNPS</sequence>
<evidence type="ECO:0000313" key="4">
    <source>
        <dbReference type="WBParaSite" id="BPAG_0000282501-mRNA-1"/>
    </source>
</evidence>
<keyword evidence="3" id="KW-1185">Reference proteome</keyword>
<feature type="chain" id="PRO_5043121743" evidence="1">
    <location>
        <begin position="18"/>
        <end position="425"/>
    </location>
</feature>
<name>A0A0N4T3P5_BRUPA</name>
<dbReference type="Proteomes" id="UP000278627">
    <property type="component" value="Unassembled WGS sequence"/>
</dbReference>